<evidence type="ECO:0000313" key="2">
    <source>
        <dbReference type="EMBL" id="OAD70471.1"/>
    </source>
</evidence>
<evidence type="ECO:0000259" key="1">
    <source>
        <dbReference type="Pfam" id="PF05368"/>
    </source>
</evidence>
<feature type="domain" description="NmrA-like" evidence="1">
    <location>
        <begin position="9"/>
        <end position="124"/>
    </location>
</feature>
<gene>
    <name evidence="2" type="ORF">PHYBLDRAFT_159534</name>
</gene>
<dbReference type="Proteomes" id="UP000077315">
    <property type="component" value="Unassembled WGS sequence"/>
</dbReference>
<dbReference type="InterPro" id="IPR051604">
    <property type="entry name" value="Ergot_Alk_Oxidoreductase"/>
</dbReference>
<dbReference type="InterPro" id="IPR008030">
    <property type="entry name" value="NmrA-like"/>
</dbReference>
<dbReference type="InterPro" id="IPR036291">
    <property type="entry name" value="NAD(P)-bd_dom_sf"/>
</dbReference>
<organism evidence="2 3">
    <name type="scientific">Phycomyces blakesleeanus (strain ATCC 8743b / DSM 1359 / FGSC 10004 / NBRC 33097 / NRRL 1555)</name>
    <dbReference type="NCBI Taxonomy" id="763407"/>
    <lineage>
        <taxon>Eukaryota</taxon>
        <taxon>Fungi</taxon>
        <taxon>Fungi incertae sedis</taxon>
        <taxon>Mucoromycota</taxon>
        <taxon>Mucoromycotina</taxon>
        <taxon>Mucoromycetes</taxon>
        <taxon>Mucorales</taxon>
        <taxon>Phycomycetaceae</taxon>
        <taxon>Phycomyces</taxon>
    </lineage>
</organism>
<dbReference type="SUPFAM" id="SSF51735">
    <property type="entry name" value="NAD(P)-binding Rossmann-fold domains"/>
    <property type="match status" value="1"/>
</dbReference>
<sequence>MVSNNVGKGPIYVTGADGQKGSAIVNQLLELPKKYKHIVNYPIYAAVPTSSTAHAQSLEKNGATVIAVNLLDHQATVRALQGVAKLCLVVDPLSTRLTRDNIFDYAKRYIDCAIEANVNHIVFLSPFSPLLVSPPTSPQPQTTIQDDPTNLFRTQFGMIETYLRSRFTNGRGITVLYYPGLLHQHLVVFGNYIRKHNAFPLPSTLLENTVESSNLLDIARATATVLYSPTSRFANNDYRITGPQLLTLQEVSARVLSGLKKDHTIDGMDVQNLTNVLRESVGNDEHVQFLMEMWGLQRKLGGRRFEVTRDLEALTGQSGKTLNEFFEDQHVIDSFMAPTQPFLLAAQNI</sequence>
<dbReference type="OrthoDB" id="9997102at2759"/>
<dbReference type="Gene3D" id="3.40.50.720">
    <property type="entry name" value="NAD(P)-binding Rossmann-like Domain"/>
    <property type="match status" value="1"/>
</dbReference>
<dbReference type="PANTHER" id="PTHR43162:SF1">
    <property type="entry name" value="PRESTALK A DIFFERENTIATION PROTEIN A"/>
    <property type="match status" value="1"/>
</dbReference>
<dbReference type="InParanoid" id="A0A163A1N9"/>
<dbReference type="EMBL" id="KV440988">
    <property type="protein sequence ID" value="OAD70471.1"/>
    <property type="molecule type" value="Genomic_DNA"/>
</dbReference>
<accession>A0A163A1N9</accession>
<evidence type="ECO:0000313" key="3">
    <source>
        <dbReference type="Proteomes" id="UP000077315"/>
    </source>
</evidence>
<dbReference type="PANTHER" id="PTHR43162">
    <property type="match status" value="1"/>
</dbReference>
<dbReference type="Pfam" id="PF05368">
    <property type="entry name" value="NmrA"/>
    <property type="match status" value="1"/>
</dbReference>
<dbReference type="GeneID" id="28994911"/>
<name>A0A163A1N9_PHYB8</name>
<proteinExistence type="predicted"/>
<dbReference type="RefSeq" id="XP_018288511.1">
    <property type="nucleotide sequence ID" value="XM_018434005.1"/>
</dbReference>
<protein>
    <recommendedName>
        <fullName evidence="1">NmrA-like domain-containing protein</fullName>
    </recommendedName>
</protein>
<reference evidence="3" key="1">
    <citation type="submission" date="2015-06" db="EMBL/GenBank/DDBJ databases">
        <title>Expansion of signal transduction pathways in fungi by whole-genome duplication.</title>
        <authorList>
            <consortium name="DOE Joint Genome Institute"/>
            <person name="Corrochano L.M."/>
            <person name="Kuo A."/>
            <person name="Marcet-Houben M."/>
            <person name="Polaino S."/>
            <person name="Salamov A."/>
            <person name="Villalobos J.M."/>
            <person name="Alvarez M.I."/>
            <person name="Avalos J."/>
            <person name="Benito E.P."/>
            <person name="Benoit I."/>
            <person name="Burger G."/>
            <person name="Camino L.P."/>
            <person name="Canovas D."/>
            <person name="Cerda-Olmedo E."/>
            <person name="Cheng J.-F."/>
            <person name="Dominguez A."/>
            <person name="Elias M."/>
            <person name="Eslava A.P."/>
            <person name="Glaser F."/>
            <person name="Grimwood J."/>
            <person name="Gutierrez G."/>
            <person name="Heitman J."/>
            <person name="Henrissat B."/>
            <person name="Iturriaga E.A."/>
            <person name="Lang B.F."/>
            <person name="Lavin J.L."/>
            <person name="Lee S."/>
            <person name="Li W."/>
            <person name="Lindquist E."/>
            <person name="Lopez-Garcia S."/>
            <person name="Luque E.M."/>
            <person name="Marcos A.T."/>
            <person name="Martin J."/>
            <person name="McCluskey K."/>
            <person name="Medina H.R."/>
            <person name="Miralles-Duran A."/>
            <person name="Miyazaki A."/>
            <person name="Munoz-Torres E."/>
            <person name="Oguiza J.A."/>
            <person name="Ohm R."/>
            <person name="Olmedo M."/>
            <person name="Orejas M."/>
            <person name="Ortiz-Castellanos L."/>
            <person name="Pisabarro A.G."/>
            <person name="Rodriguez-Romero J."/>
            <person name="Ruiz-Herrera J."/>
            <person name="Ruiz-Vazquez R."/>
            <person name="Sanz C."/>
            <person name="Schackwitz W."/>
            <person name="Schmutz J."/>
            <person name="Shahriari M."/>
            <person name="Shelest E."/>
            <person name="Silva-Franco F."/>
            <person name="Soanes D."/>
            <person name="Syed K."/>
            <person name="Tagua V.G."/>
            <person name="Talbot N.J."/>
            <person name="Thon M."/>
            <person name="De vries R.P."/>
            <person name="Wiebenga A."/>
            <person name="Yadav J.S."/>
            <person name="Braun E.L."/>
            <person name="Baker S."/>
            <person name="Garre V."/>
            <person name="Horwitz B."/>
            <person name="Torres-Martinez S."/>
            <person name="Idnurm A."/>
            <person name="Herrera-Estrella A."/>
            <person name="Gabaldon T."/>
            <person name="Grigoriev I.V."/>
        </authorList>
    </citation>
    <scope>NUCLEOTIDE SEQUENCE [LARGE SCALE GENOMIC DNA]</scope>
    <source>
        <strain evidence="3">NRRL 1555(-)</strain>
    </source>
</reference>
<dbReference type="AlphaFoldDB" id="A0A163A1N9"/>
<keyword evidence="3" id="KW-1185">Reference proteome</keyword>
<dbReference type="VEuPathDB" id="FungiDB:PHYBLDRAFT_159534"/>